<dbReference type="PANTHER" id="PTHR30482">
    <property type="entry name" value="HIGH-AFFINITY BRANCHED-CHAIN AMINO ACID TRANSPORT SYSTEM PERMEASE"/>
    <property type="match status" value="1"/>
</dbReference>
<feature type="transmembrane region" description="Helical" evidence="6">
    <location>
        <begin position="79"/>
        <end position="99"/>
    </location>
</feature>
<protein>
    <submittedName>
        <fullName evidence="7">ABC transporter permease</fullName>
    </submittedName>
</protein>
<evidence type="ECO:0000256" key="4">
    <source>
        <dbReference type="ARBA" id="ARBA00022989"/>
    </source>
</evidence>
<gene>
    <name evidence="7" type="ORF">AYR66_18800</name>
</gene>
<dbReference type="InterPro" id="IPR043428">
    <property type="entry name" value="LivM-like"/>
</dbReference>
<reference evidence="7 8" key="1">
    <citation type="submission" date="2016-02" db="EMBL/GenBank/DDBJ databases">
        <authorList>
            <person name="Wen L."/>
            <person name="He K."/>
            <person name="Yang H."/>
        </authorList>
    </citation>
    <scope>NUCLEOTIDE SEQUENCE [LARGE SCALE GENOMIC DNA]</scope>
    <source>
        <strain evidence="7 8">TSA40</strain>
    </source>
</reference>
<evidence type="ECO:0000256" key="6">
    <source>
        <dbReference type="SAM" id="Phobius"/>
    </source>
</evidence>
<evidence type="ECO:0000313" key="8">
    <source>
        <dbReference type="Proteomes" id="UP000197535"/>
    </source>
</evidence>
<name>A0A254TND2_9BURK</name>
<keyword evidence="2" id="KW-1003">Cell membrane</keyword>
<feature type="transmembrane region" description="Helical" evidence="6">
    <location>
        <begin position="203"/>
        <end position="227"/>
    </location>
</feature>
<dbReference type="GO" id="GO:0005886">
    <property type="term" value="C:plasma membrane"/>
    <property type="evidence" value="ECO:0007669"/>
    <property type="project" value="UniProtKB-SubCell"/>
</dbReference>
<dbReference type="CDD" id="cd06581">
    <property type="entry name" value="TM_PBP1_LivM_like"/>
    <property type="match status" value="1"/>
</dbReference>
<keyword evidence="5 6" id="KW-0472">Membrane</keyword>
<dbReference type="PANTHER" id="PTHR30482:SF17">
    <property type="entry name" value="ABC TRANSPORTER ATP-BINDING PROTEIN"/>
    <property type="match status" value="1"/>
</dbReference>
<comment type="caution">
    <text evidence="7">The sequence shown here is derived from an EMBL/GenBank/DDBJ whole genome shotgun (WGS) entry which is preliminary data.</text>
</comment>
<dbReference type="Pfam" id="PF02653">
    <property type="entry name" value="BPD_transp_2"/>
    <property type="match status" value="1"/>
</dbReference>
<evidence type="ECO:0000256" key="2">
    <source>
        <dbReference type="ARBA" id="ARBA00022475"/>
    </source>
</evidence>
<feature type="transmembrane region" description="Helical" evidence="6">
    <location>
        <begin position="153"/>
        <end position="173"/>
    </location>
</feature>
<feature type="transmembrane region" description="Helical" evidence="6">
    <location>
        <begin position="34"/>
        <end position="67"/>
    </location>
</feature>
<feature type="transmembrane region" description="Helical" evidence="6">
    <location>
        <begin position="105"/>
        <end position="123"/>
    </location>
</feature>
<proteinExistence type="predicted"/>
<keyword evidence="4 6" id="KW-1133">Transmembrane helix</keyword>
<keyword evidence="3 6" id="KW-0812">Transmembrane</keyword>
<feature type="transmembrane region" description="Helical" evidence="6">
    <location>
        <begin position="282"/>
        <end position="307"/>
    </location>
</feature>
<feature type="transmembrane region" description="Helical" evidence="6">
    <location>
        <begin position="239"/>
        <end position="262"/>
    </location>
</feature>
<dbReference type="AlphaFoldDB" id="A0A254TND2"/>
<dbReference type="InterPro" id="IPR001851">
    <property type="entry name" value="ABC_transp_permease"/>
</dbReference>
<organism evidence="7 8">
    <name type="scientific">Noviherbaspirillum denitrificans</name>
    <dbReference type="NCBI Taxonomy" id="1968433"/>
    <lineage>
        <taxon>Bacteria</taxon>
        <taxon>Pseudomonadati</taxon>
        <taxon>Pseudomonadota</taxon>
        <taxon>Betaproteobacteria</taxon>
        <taxon>Burkholderiales</taxon>
        <taxon>Oxalobacteraceae</taxon>
        <taxon>Noviherbaspirillum</taxon>
    </lineage>
</organism>
<accession>A0A254TND2</accession>
<evidence type="ECO:0000313" key="7">
    <source>
        <dbReference type="EMBL" id="OWW21218.1"/>
    </source>
</evidence>
<sequence>MRDQKTVIALLCAAAVLAAPLVSYPIFLIKVLCFALFAIAFNLALGISGLLSFGHAAFFGGAGYVAAAVARDWSFSFEAAIAAGAAYAAVLGLAFGALAVRRKGIYFAMITLALAQLAYFAIFQTRYFGGEDGFQGVPRPALLGIVSLDSDLVLYYVVLAVVCALSFFTWRLIHSPMGLVLASIRESENRATSVGYEVDHYKVFLFAVSAALAGVAGSMKAITLGFATLTDIDWRMSGTVVLMVLVGGIRSWYAPALGALVILAVENKVGELGVWLARTTDIAWFGTLGDSVTIITGLIFLLCVQLFRDGVSGLLKSLRLALPAPGMRLIDKEVN</sequence>
<evidence type="ECO:0000256" key="1">
    <source>
        <dbReference type="ARBA" id="ARBA00004651"/>
    </source>
</evidence>
<dbReference type="GO" id="GO:0015658">
    <property type="term" value="F:branched-chain amino acid transmembrane transporter activity"/>
    <property type="evidence" value="ECO:0007669"/>
    <property type="project" value="InterPro"/>
</dbReference>
<evidence type="ECO:0000256" key="3">
    <source>
        <dbReference type="ARBA" id="ARBA00022692"/>
    </source>
</evidence>
<dbReference type="Proteomes" id="UP000197535">
    <property type="component" value="Unassembled WGS sequence"/>
</dbReference>
<dbReference type="OrthoDB" id="9034298at2"/>
<keyword evidence="8" id="KW-1185">Reference proteome</keyword>
<dbReference type="RefSeq" id="WP_088708075.1">
    <property type="nucleotide sequence ID" value="NZ_LSTO01000001.1"/>
</dbReference>
<evidence type="ECO:0000256" key="5">
    <source>
        <dbReference type="ARBA" id="ARBA00023136"/>
    </source>
</evidence>
<comment type="subcellular location">
    <subcellularLocation>
        <location evidence="1">Cell membrane</location>
        <topology evidence="1">Multi-pass membrane protein</topology>
    </subcellularLocation>
</comment>
<dbReference type="EMBL" id="LSTO01000001">
    <property type="protein sequence ID" value="OWW21218.1"/>
    <property type="molecule type" value="Genomic_DNA"/>
</dbReference>